<sequence length="166" mass="17654">MNDFQKCLPAGLIAATLLTACGGGGGDAGKPAPLPTPDPVARVDILMSNERGMKAVTIDDKNAYVALTNTEAEGTAVIATARGVSARSAWQNVALGECKLPASAQVEVRRAADLRAGRQDHAGAERLGQRRRTHFMRARPGQDDLRSQGQRLPHLLRDLLRTHGGQ</sequence>
<keyword evidence="2" id="KW-1185">Reference proteome</keyword>
<evidence type="ECO:0008006" key="3">
    <source>
        <dbReference type="Google" id="ProtNLM"/>
    </source>
</evidence>
<comment type="caution">
    <text evidence="1">The sequence shown here is derived from an EMBL/GenBank/DDBJ whole genome shotgun (WGS) entry which is preliminary data.</text>
</comment>
<gene>
    <name evidence="1" type="ORF">F0185_27190</name>
</gene>
<protein>
    <recommendedName>
        <fullName evidence="3">Lipoprotein</fullName>
    </recommendedName>
</protein>
<evidence type="ECO:0000313" key="1">
    <source>
        <dbReference type="EMBL" id="NHZ37254.1"/>
    </source>
</evidence>
<evidence type="ECO:0000313" key="2">
    <source>
        <dbReference type="Proteomes" id="UP000785613"/>
    </source>
</evidence>
<accession>A0ABX0LTE3</accession>
<dbReference type="PROSITE" id="PS51257">
    <property type="entry name" value="PROKAR_LIPOPROTEIN"/>
    <property type="match status" value="1"/>
</dbReference>
<reference evidence="1 2" key="1">
    <citation type="submission" date="2019-09" db="EMBL/GenBank/DDBJ databases">
        <title>Taxonomy of Antarctic Massilia spp.: description of Massilia rubra sp. nov., Massilia aquatica sp. nov., Massilia mucilaginosa sp. nov., Massilia frigida sp. nov. isolated from streams, lakes and regoliths.</title>
        <authorList>
            <person name="Holochova P."/>
            <person name="Sedlacek I."/>
            <person name="Kralova S."/>
            <person name="Maslanova I."/>
            <person name="Busse H.-J."/>
            <person name="Stankova E."/>
            <person name="Vrbovska V."/>
            <person name="Kovarovic V."/>
            <person name="Bartak M."/>
            <person name="Svec P."/>
            <person name="Pantucek R."/>
        </authorList>
    </citation>
    <scope>NUCLEOTIDE SEQUENCE [LARGE SCALE GENOMIC DNA]</scope>
    <source>
        <strain evidence="1 2">CCM 8692</strain>
    </source>
</reference>
<proteinExistence type="predicted"/>
<organism evidence="1 2">
    <name type="scientific">Massilia rubra</name>
    <dbReference type="NCBI Taxonomy" id="2607910"/>
    <lineage>
        <taxon>Bacteria</taxon>
        <taxon>Pseudomonadati</taxon>
        <taxon>Pseudomonadota</taxon>
        <taxon>Betaproteobacteria</taxon>
        <taxon>Burkholderiales</taxon>
        <taxon>Oxalobacteraceae</taxon>
        <taxon>Telluria group</taxon>
        <taxon>Massilia</taxon>
    </lineage>
</organism>
<name>A0ABX0LTE3_9BURK</name>
<dbReference type="Proteomes" id="UP000785613">
    <property type="component" value="Unassembled WGS sequence"/>
</dbReference>
<dbReference type="EMBL" id="VUYU01000026">
    <property type="protein sequence ID" value="NHZ37254.1"/>
    <property type="molecule type" value="Genomic_DNA"/>
</dbReference>